<comment type="caution">
    <text evidence="12">The sequence shown here is derived from an EMBL/GenBank/DDBJ whole genome shotgun (WGS) entry which is preliminary data.</text>
</comment>
<accession>A0A8J6Y1A2</accession>
<dbReference type="Gene3D" id="1.20.120.140">
    <property type="entry name" value="Signal recognition particle SRP54, nucleotide-binding domain"/>
    <property type="match status" value="1"/>
</dbReference>
<dbReference type="SUPFAM" id="SSF52540">
    <property type="entry name" value="P-loop containing nucleoside triphosphate hydrolases"/>
    <property type="match status" value="1"/>
</dbReference>
<evidence type="ECO:0000259" key="11">
    <source>
        <dbReference type="PROSITE" id="PS00300"/>
    </source>
</evidence>
<comment type="catalytic activity">
    <reaction evidence="8 9">
        <text>GTP + H2O = GDP + phosphate + H(+)</text>
        <dbReference type="Rhea" id="RHEA:19669"/>
        <dbReference type="ChEBI" id="CHEBI:15377"/>
        <dbReference type="ChEBI" id="CHEBI:15378"/>
        <dbReference type="ChEBI" id="CHEBI:37565"/>
        <dbReference type="ChEBI" id="CHEBI:43474"/>
        <dbReference type="ChEBI" id="CHEBI:58189"/>
        <dbReference type="EC" id="3.6.5.4"/>
    </reaction>
</comment>
<dbReference type="PANTHER" id="PTHR11564:SF5">
    <property type="entry name" value="SIGNAL RECOGNITION PARTICLE SUBUNIT SRP54"/>
    <property type="match status" value="1"/>
</dbReference>
<reference evidence="12 13" key="1">
    <citation type="submission" date="2020-08" db="EMBL/GenBank/DDBJ databases">
        <title>Acidobacteriota in marine sediments use diverse sulfur dissimilation pathways.</title>
        <authorList>
            <person name="Wasmund K."/>
        </authorList>
    </citation>
    <scope>NUCLEOTIDE SEQUENCE [LARGE SCALE GENOMIC DNA]</scope>
    <source>
        <strain evidence="12">MAG AM4</strain>
    </source>
</reference>
<dbReference type="Pfam" id="PF02881">
    <property type="entry name" value="SRP54_N"/>
    <property type="match status" value="1"/>
</dbReference>
<evidence type="ECO:0000256" key="3">
    <source>
        <dbReference type="ARBA" id="ARBA00022801"/>
    </source>
</evidence>
<dbReference type="CDD" id="cd18539">
    <property type="entry name" value="SRP_G"/>
    <property type="match status" value="1"/>
</dbReference>
<dbReference type="GO" id="GO:0048500">
    <property type="term" value="C:signal recognition particle"/>
    <property type="evidence" value="ECO:0007669"/>
    <property type="project" value="UniProtKB-UniRule"/>
</dbReference>
<dbReference type="InterPro" id="IPR036891">
    <property type="entry name" value="Signal_recog_part_SRP54_M_sf"/>
</dbReference>
<dbReference type="InterPro" id="IPR022941">
    <property type="entry name" value="SRP54"/>
</dbReference>
<evidence type="ECO:0000256" key="1">
    <source>
        <dbReference type="ARBA" id="ARBA00005450"/>
    </source>
</evidence>
<dbReference type="SMART" id="SM00382">
    <property type="entry name" value="AAA"/>
    <property type="match status" value="1"/>
</dbReference>
<feature type="binding site" evidence="9">
    <location>
        <begin position="248"/>
        <end position="251"/>
    </location>
    <ligand>
        <name>GTP</name>
        <dbReference type="ChEBI" id="CHEBI:37565"/>
    </ligand>
</feature>
<comment type="subunit">
    <text evidence="9">Part of the signal recognition particle protein translocation system, which is composed of SRP and FtsY.</text>
</comment>
<dbReference type="EC" id="3.6.5.4" evidence="9"/>
<dbReference type="Pfam" id="PF00448">
    <property type="entry name" value="SRP54"/>
    <property type="match status" value="1"/>
</dbReference>
<dbReference type="SUPFAM" id="SSF47446">
    <property type="entry name" value="Signal peptide-binding domain"/>
    <property type="match status" value="1"/>
</dbReference>
<dbReference type="InterPro" id="IPR013822">
    <property type="entry name" value="Signal_recog_particl_SRP54_hlx"/>
</dbReference>
<evidence type="ECO:0000256" key="5">
    <source>
        <dbReference type="ARBA" id="ARBA00023134"/>
    </source>
</evidence>
<dbReference type="Gene3D" id="3.40.50.300">
    <property type="entry name" value="P-loop containing nucleotide triphosphate hydrolases"/>
    <property type="match status" value="1"/>
</dbReference>
<dbReference type="HAMAP" id="MF_00306">
    <property type="entry name" value="SRP54"/>
    <property type="match status" value="1"/>
</dbReference>
<dbReference type="InterPro" id="IPR027417">
    <property type="entry name" value="P-loop_NTPase"/>
</dbReference>
<comment type="function">
    <text evidence="9">Involved in targeting and insertion of nascent membrane proteins into the cytoplasmic membrane. Binds to the hydrophobic signal sequence of the ribosome-nascent chain (RNC) as it emerges from the ribosomes. The SRP-RNC complex is then targeted to the cytoplasmic membrane where it interacts with the SRP receptor FtsY.</text>
</comment>
<proteinExistence type="inferred from homology"/>
<protein>
    <recommendedName>
        <fullName evidence="9">Signal recognition particle protein</fullName>
        <ecNumber evidence="9">3.6.5.4</ecNumber>
    </recommendedName>
    <alternativeName>
        <fullName evidence="9">Fifty-four homolog</fullName>
    </alternativeName>
</protein>
<dbReference type="InterPro" id="IPR004125">
    <property type="entry name" value="Signal_recog_particle_SRP54_M"/>
</dbReference>
<evidence type="ECO:0000256" key="4">
    <source>
        <dbReference type="ARBA" id="ARBA00022884"/>
    </source>
</evidence>
<dbReference type="InterPro" id="IPR042101">
    <property type="entry name" value="SRP54_N_sf"/>
</dbReference>
<evidence type="ECO:0000256" key="9">
    <source>
        <dbReference type="HAMAP-Rule" id="MF_00306"/>
    </source>
</evidence>
<dbReference type="GO" id="GO:0003924">
    <property type="term" value="F:GTPase activity"/>
    <property type="evidence" value="ECO:0007669"/>
    <property type="project" value="UniProtKB-UniRule"/>
</dbReference>
<dbReference type="Gene3D" id="1.10.260.30">
    <property type="entry name" value="Signal recognition particle, SRP54 subunit, M-domain"/>
    <property type="match status" value="1"/>
</dbReference>
<dbReference type="NCBIfam" id="TIGR00959">
    <property type="entry name" value="ffh"/>
    <property type="match status" value="1"/>
</dbReference>
<dbReference type="Pfam" id="PF02978">
    <property type="entry name" value="SRP_SPB"/>
    <property type="match status" value="1"/>
</dbReference>
<evidence type="ECO:0000256" key="10">
    <source>
        <dbReference type="SAM" id="MobiDB-lite"/>
    </source>
</evidence>
<keyword evidence="2 9" id="KW-0547">Nucleotide-binding</keyword>
<dbReference type="PROSITE" id="PS00300">
    <property type="entry name" value="SRP54"/>
    <property type="match status" value="1"/>
</dbReference>
<dbReference type="EMBL" id="JACXWD010000013">
    <property type="protein sequence ID" value="MBD3867644.1"/>
    <property type="molecule type" value="Genomic_DNA"/>
</dbReference>
<keyword evidence="3 9" id="KW-0378">Hydrolase</keyword>
<evidence type="ECO:0000256" key="2">
    <source>
        <dbReference type="ARBA" id="ARBA00022741"/>
    </source>
</evidence>
<feature type="region of interest" description="Disordered" evidence="10">
    <location>
        <begin position="383"/>
        <end position="404"/>
    </location>
</feature>
<evidence type="ECO:0000256" key="8">
    <source>
        <dbReference type="ARBA" id="ARBA00048027"/>
    </source>
</evidence>
<dbReference type="SMART" id="SM00963">
    <property type="entry name" value="SRP54_N"/>
    <property type="match status" value="1"/>
</dbReference>
<dbReference type="PANTHER" id="PTHR11564">
    <property type="entry name" value="SIGNAL RECOGNITION PARTICLE 54K PROTEIN SRP54"/>
    <property type="match status" value="1"/>
</dbReference>
<organism evidence="12 13">
    <name type="scientific">Candidatus Polarisedimenticola svalbardensis</name>
    <dbReference type="NCBI Taxonomy" id="2886004"/>
    <lineage>
        <taxon>Bacteria</taxon>
        <taxon>Pseudomonadati</taxon>
        <taxon>Acidobacteriota</taxon>
        <taxon>Candidatus Polarisedimenticolia</taxon>
        <taxon>Candidatus Polarisedimenticolales</taxon>
        <taxon>Candidatus Polarisedimenticolaceae</taxon>
        <taxon>Candidatus Polarisedimenticola</taxon>
    </lineage>
</organism>
<dbReference type="SMART" id="SM00962">
    <property type="entry name" value="SRP54"/>
    <property type="match status" value="1"/>
</dbReference>
<dbReference type="InterPro" id="IPR004780">
    <property type="entry name" value="SRP"/>
</dbReference>
<dbReference type="Proteomes" id="UP000648239">
    <property type="component" value="Unassembled WGS sequence"/>
</dbReference>
<keyword evidence="4 9" id="KW-0694">RNA-binding</keyword>
<dbReference type="AlphaFoldDB" id="A0A8J6Y1A2"/>
<dbReference type="InterPro" id="IPR003593">
    <property type="entry name" value="AAA+_ATPase"/>
</dbReference>
<evidence type="ECO:0000256" key="6">
    <source>
        <dbReference type="ARBA" id="ARBA00023135"/>
    </source>
</evidence>
<keyword evidence="7 9" id="KW-0687">Ribonucleoprotein</keyword>
<dbReference type="InterPro" id="IPR000897">
    <property type="entry name" value="SRP54_GTPase_dom"/>
</dbReference>
<feature type="binding site" evidence="9">
    <location>
        <begin position="108"/>
        <end position="115"/>
    </location>
    <ligand>
        <name>GTP</name>
        <dbReference type="ChEBI" id="CHEBI:37565"/>
    </ligand>
</feature>
<comment type="subcellular location">
    <subcellularLocation>
        <location evidence="9">Cytoplasm</location>
    </subcellularLocation>
    <text evidence="9">The SRP-RNC complex is targeted to the cytoplasmic membrane.</text>
</comment>
<evidence type="ECO:0000313" key="12">
    <source>
        <dbReference type="EMBL" id="MBD3867644.1"/>
    </source>
</evidence>
<evidence type="ECO:0000256" key="7">
    <source>
        <dbReference type="ARBA" id="ARBA00023274"/>
    </source>
</evidence>
<name>A0A8J6Y1A2_9BACT</name>
<sequence length="444" mass="48465">MLEGLSDRLSGVVRNLTGKGRVSEGVLDETLREIRMALLEADVHVSVVTALVSGVRERALGEAVLKSLSPGQQVIKIVRDELEKLLGAGENRQIDFAPKPPTIIMMVGLQGSGKTTTAAKLGLSLKKTGRYPYLVPADVYRPAAIEQLVRVGTAAGLNVYNHDGSATPLEICRTGILEARRKGFDTVILDTAGRLHIDETLMGELTELKKELAPKEILFVADSMTGQDAVRSAGEFHKALGVSGVVLTKMDGDARGGAALSIRHVTGVPIKYLGVGEKTSELEEFHPDRLVGRILGMGDVLTLIEKAEETIDQDEAVALEKKMRKNQFSLEDFRSQIRMVRKMGPLSGIVSMLPGMAQVKDADLDSDALVRVSAILDSMTNRERQQPQILNGSRKKRIARGAGRSVPEVNRLLKQFSQMKRMMKQARNIQKGKQGRSKLPFFGK</sequence>
<feature type="domain" description="SRP54-type proteins GTP-binding" evidence="11">
    <location>
        <begin position="269"/>
        <end position="282"/>
    </location>
</feature>
<dbReference type="GO" id="GO:0008312">
    <property type="term" value="F:7S RNA binding"/>
    <property type="evidence" value="ECO:0007669"/>
    <property type="project" value="InterPro"/>
</dbReference>
<evidence type="ECO:0000313" key="13">
    <source>
        <dbReference type="Proteomes" id="UP000648239"/>
    </source>
</evidence>
<gene>
    <name evidence="9 12" type="primary">ffh</name>
    <name evidence="12" type="ORF">IFK94_05920</name>
</gene>
<comment type="similarity">
    <text evidence="1 9">Belongs to the GTP-binding SRP family. SRP54 subfamily.</text>
</comment>
<keyword evidence="6 9" id="KW-0733">Signal recognition particle</keyword>
<feature type="binding site" evidence="9">
    <location>
        <begin position="190"/>
        <end position="194"/>
    </location>
    <ligand>
        <name>GTP</name>
        <dbReference type="ChEBI" id="CHEBI:37565"/>
    </ligand>
</feature>
<comment type="domain">
    <text evidence="9">Composed of three domains: the N-terminal N domain, which is responsible for interactions with the ribosome, the central G domain, which binds GTP, and the C-terminal M domain, which binds the RNA and the signal sequence of the RNC.</text>
</comment>
<dbReference type="GO" id="GO:0006614">
    <property type="term" value="P:SRP-dependent cotranslational protein targeting to membrane"/>
    <property type="evidence" value="ECO:0007669"/>
    <property type="project" value="InterPro"/>
</dbReference>
<keyword evidence="9" id="KW-0963">Cytoplasm</keyword>
<dbReference type="GO" id="GO:0005525">
    <property type="term" value="F:GTP binding"/>
    <property type="evidence" value="ECO:0007669"/>
    <property type="project" value="UniProtKB-UniRule"/>
</dbReference>
<keyword evidence="5 9" id="KW-0342">GTP-binding</keyword>